<dbReference type="GO" id="GO:0006511">
    <property type="term" value="P:ubiquitin-dependent protein catabolic process"/>
    <property type="evidence" value="ECO:0007669"/>
    <property type="project" value="InterPro"/>
</dbReference>
<comment type="pathway">
    <text evidence="1">Protein modification; protein ubiquitination.</text>
</comment>
<dbReference type="SMART" id="SM00512">
    <property type="entry name" value="Skp1"/>
    <property type="match status" value="1"/>
</dbReference>
<dbReference type="InterPro" id="IPR036296">
    <property type="entry name" value="SKP1-like_dim_sf"/>
</dbReference>
<dbReference type="GO" id="GO:0016567">
    <property type="term" value="P:protein ubiquitination"/>
    <property type="evidence" value="ECO:0007669"/>
    <property type="project" value="UniProtKB-UniPathway"/>
</dbReference>
<keyword evidence="3" id="KW-0833">Ubl conjugation pathway</keyword>
<dbReference type="UniPathway" id="UPA00143"/>
<evidence type="ECO:0000259" key="4">
    <source>
        <dbReference type="Pfam" id="PF01466"/>
    </source>
</evidence>
<name>A0A2N9FV58_FAGSY</name>
<evidence type="ECO:0000256" key="3">
    <source>
        <dbReference type="ARBA" id="ARBA00022786"/>
    </source>
</evidence>
<evidence type="ECO:0000256" key="2">
    <source>
        <dbReference type="ARBA" id="ARBA00009993"/>
    </source>
</evidence>
<reference evidence="5" key="1">
    <citation type="submission" date="2018-02" db="EMBL/GenBank/DDBJ databases">
        <authorList>
            <person name="Cohen D.B."/>
            <person name="Kent A.D."/>
        </authorList>
    </citation>
    <scope>NUCLEOTIDE SEQUENCE</scope>
</reference>
<dbReference type="GO" id="GO:0009867">
    <property type="term" value="P:jasmonic acid mediated signaling pathway"/>
    <property type="evidence" value="ECO:0007669"/>
    <property type="project" value="UniProtKB-ARBA"/>
</dbReference>
<dbReference type="PANTHER" id="PTHR11165">
    <property type="entry name" value="SKP1"/>
    <property type="match status" value="1"/>
</dbReference>
<dbReference type="InterPro" id="IPR016897">
    <property type="entry name" value="SKP1"/>
</dbReference>
<feature type="domain" description="SKP1 component dimerisation" evidence="4">
    <location>
        <begin position="238"/>
        <end position="285"/>
    </location>
</feature>
<organism evidence="5">
    <name type="scientific">Fagus sylvatica</name>
    <name type="common">Beechnut</name>
    <dbReference type="NCBI Taxonomy" id="28930"/>
    <lineage>
        <taxon>Eukaryota</taxon>
        <taxon>Viridiplantae</taxon>
        <taxon>Streptophyta</taxon>
        <taxon>Embryophyta</taxon>
        <taxon>Tracheophyta</taxon>
        <taxon>Spermatophyta</taxon>
        <taxon>Magnoliopsida</taxon>
        <taxon>eudicotyledons</taxon>
        <taxon>Gunneridae</taxon>
        <taxon>Pentapetalae</taxon>
        <taxon>rosids</taxon>
        <taxon>fabids</taxon>
        <taxon>Fagales</taxon>
        <taxon>Fagaceae</taxon>
        <taxon>Fagus</taxon>
    </lineage>
</organism>
<dbReference type="EMBL" id="OIVN01001179">
    <property type="protein sequence ID" value="SPC90801.1"/>
    <property type="molecule type" value="Genomic_DNA"/>
</dbReference>
<comment type="similarity">
    <text evidence="2">Belongs to the SKP1 family.</text>
</comment>
<protein>
    <recommendedName>
        <fullName evidence="4">SKP1 component dimerisation domain-containing protein</fullName>
    </recommendedName>
</protein>
<dbReference type="SUPFAM" id="SSF81382">
    <property type="entry name" value="Skp1 dimerisation domain-like"/>
    <property type="match status" value="1"/>
</dbReference>
<dbReference type="Pfam" id="PF01466">
    <property type="entry name" value="Skp1"/>
    <property type="match status" value="1"/>
</dbReference>
<dbReference type="InterPro" id="IPR001232">
    <property type="entry name" value="SKP1-like"/>
</dbReference>
<accession>A0A2N9FV58</accession>
<evidence type="ECO:0000256" key="1">
    <source>
        <dbReference type="ARBA" id="ARBA00004906"/>
    </source>
</evidence>
<gene>
    <name evidence="5" type="ORF">FSB_LOCUS18683</name>
</gene>
<dbReference type="Gene3D" id="3.30.710.10">
    <property type="entry name" value="Potassium Channel Kv1.1, Chain A"/>
    <property type="match status" value="1"/>
</dbReference>
<dbReference type="InterPro" id="IPR016072">
    <property type="entry name" value="Skp1_comp_dimer"/>
</dbReference>
<proteinExistence type="inferred from homology"/>
<sequence length="287" mass="32493">MPQLIRSKNKSSNAGQPCRRTSRRLGLKSFLAVGLSLFPSKMEHMIFGEGLSRLFPALSLLRMVVSQLRGIQTSCPWILYPEFFPLYFFSQSFPSSSVSAVDLLELSDDKHLSRLCLHRIFIIFVPGSVASRTARSVFFSYSGSSVHFGRLTISVRWFRLLFSPDLRPNDDSSASECFFGRITFGPPLIIVGGEYCKKHVESSESESEALKTWDAEFVDVEQNTLSALILAANYLDIKGLLDLTCQTVADMMKGKSVEEIRKIFNITNDFTPEEEEKVRKENQWAFE</sequence>
<dbReference type="AlphaFoldDB" id="A0A2N9FV58"/>
<dbReference type="InterPro" id="IPR011333">
    <property type="entry name" value="SKP1/BTB/POZ_sf"/>
</dbReference>
<evidence type="ECO:0000313" key="5">
    <source>
        <dbReference type="EMBL" id="SPC90801.1"/>
    </source>
</evidence>